<name>A0AAD4RWV7_9MAGN</name>
<evidence type="ECO:0000313" key="2">
    <source>
        <dbReference type="Proteomes" id="UP001202328"/>
    </source>
</evidence>
<sequence>MHGAKPVATLLSTSTNLHPIGGTTLTNPTAYRSLVGVFYIERRTERVEVGFGSGGDEEYSTMAEQIESLPDGKRGNQFYNNVGLGFKTPKEAIEVCSSTIVISSVMCLVIRRLCR</sequence>
<reference evidence="1" key="1">
    <citation type="submission" date="2022-04" db="EMBL/GenBank/DDBJ databases">
        <title>A functionally conserved STORR gene fusion in Papaver species that diverged 16.8 million years ago.</title>
        <authorList>
            <person name="Catania T."/>
        </authorList>
    </citation>
    <scope>NUCLEOTIDE SEQUENCE</scope>
    <source>
        <strain evidence="1">S-188037</strain>
    </source>
</reference>
<dbReference type="EMBL" id="JAJJMB010017535">
    <property type="protein sequence ID" value="KAI3837806.1"/>
    <property type="molecule type" value="Genomic_DNA"/>
</dbReference>
<keyword evidence="2" id="KW-1185">Reference proteome</keyword>
<dbReference type="Proteomes" id="UP001202328">
    <property type="component" value="Unassembled WGS sequence"/>
</dbReference>
<accession>A0AAD4RWV7</accession>
<protein>
    <submittedName>
        <fullName evidence="1">Uncharacterized protein</fullName>
    </submittedName>
</protein>
<proteinExistence type="predicted"/>
<gene>
    <name evidence="1" type="ORF">MKW98_004864</name>
</gene>
<evidence type="ECO:0000313" key="1">
    <source>
        <dbReference type="EMBL" id="KAI3837806.1"/>
    </source>
</evidence>
<dbReference type="AlphaFoldDB" id="A0AAD4RWV7"/>
<comment type="caution">
    <text evidence="1">The sequence shown here is derived from an EMBL/GenBank/DDBJ whole genome shotgun (WGS) entry which is preliminary data.</text>
</comment>
<organism evidence="1 2">
    <name type="scientific">Papaver atlanticum</name>
    <dbReference type="NCBI Taxonomy" id="357466"/>
    <lineage>
        <taxon>Eukaryota</taxon>
        <taxon>Viridiplantae</taxon>
        <taxon>Streptophyta</taxon>
        <taxon>Embryophyta</taxon>
        <taxon>Tracheophyta</taxon>
        <taxon>Spermatophyta</taxon>
        <taxon>Magnoliopsida</taxon>
        <taxon>Ranunculales</taxon>
        <taxon>Papaveraceae</taxon>
        <taxon>Papaveroideae</taxon>
        <taxon>Papaver</taxon>
    </lineage>
</organism>